<dbReference type="Proteomes" id="UP000245168">
    <property type="component" value="Unassembled WGS sequence"/>
</dbReference>
<dbReference type="Pfam" id="PF13302">
    <property type="entry name" value="Acetyltransf_3"/>
    <property type="match status" value="1"/>
</dbReference>
<evidence type="ECO:0000313" key="3">
    <source>
        <dbReference type="Proteomes" id="UP000245168"/>
    </source>
</evidence>
<keyword evidence="2" id="KW-0808">Transferase</keyword>
<sequence length="183" mass="19951">MDGQSESLDAETDERAARVRLRPLALEDAAFVAAETSRPEIARMTSRIPCPNPRLCAEGFILIMRAREQARGDRVRMIEHCERGARLGVMGLHPRSDGAWELGFWMARSAWGRGYATEAGALMLAEAAADGLGPVVAGHFEDNPASARVLRRLGFGYTGEVEQAWSLARAARSPCPRMALETA</sequence>
<dbReference type="GO" id="GO:0016747">
    <property type="term" value="F:acyltransferase activity, transferring groups other than amino-acyl groups"/>
    <property type="evidence" value="ECO:0007669"/>
    <property type="project" value="InterPro"/>
</dbReference>
<dbReference type="PANTHER" id="PTHR43792">
    <property type="entry name" value="GNAT FAMILY, PUTATIVE (AFU_ORTHOLOGUE AFUA_3G00765)-RELATED-RELATED"/>
    <property type="match status" value="1"/>
</dbReference>
<dbReference type="PROSITE" id="PS51186">
    <property type="entry name" value="GNAT"/>
    <property type="match status" value="1"/>
</dbReference>
<dbReference type="RefSeq" id="WP_109251802.1">
    <property type="nucleotide sequence ID" value="NZ_QEXV01000001.1"/>
</dbReference>
<evidence type="ECO:0000313" key="2">
    <source>
        <dbReference type="EMBL" id="PWE18527.1"/>
    </source>
</evidence>
<proteinExistence type="predicted"/>
<dbReference type="Gene3D" id="3.40.630.30">
    <property type="match status" value="1"/>
</dbReference>
<dbReference type="PANTHER" id="PTHR43792:SF1">
    <property type="entry name" value="N-ACETYLTRANSFERASE DOMAIN-CONTAINING PROTEIN"/>
    <property type="match status" value="1"/>
</dbReference>
<dbReference type="EMBL" id="QEXV01000001">
    <property type="protein sequence ID" value="PWE18527.1"/>
    <property type="molecule type" value="Genomic_DNA"/>
</dbReference>
<feature type="domain" description="N-acetyltransferase" evidence="1">
    <location>
        <begin position="19"/>
        <end position="176"/>
    </location>
</feature>
<reference evidence="3" key="1">
    <citation type="submission" date="2018-05" db="EMBL/GenBank/DDBJ databases">
        <authorList>
            <person name="Liu B.-T."/>
        </authorList>
    </citation>
    <scope>NUCLEOTIDE SEQUENCE [LARGE SCALE GENOMIC DNA]</scope>
    <source>
        <strain evidence="3">WD6-1</strain>
    </source>
</reference>
<name>A0A2U2BX02_9PROT</name>
<dbReference type="AlphaFoldDB" id="A0A2U2BX02"/>
<dbReference type="InterPro" id="IPR016181">
    <property type="entry name" value="Acyl_CoA_acyltransferase"/>
</dbReference>
<organism evidence="2 3">
    <name type="scientific">Marinicauda salina</name>
    <dbReference type="NCBI Taxonomy" id="2135793"/>
    <lineage>
        <taxon>Bacteria</taxon>
        <taxon>Pseudomonadati</taxon>
        <taxon>Pseudomonadota</taxon>
        <taxon>Alphaproteobacteria</taxon>
        <taxon>Maricaulales</taxon>
        <taxon>Maricaulaceae</taxon>
        <taxon>Marinicauda</taxon>
    </lineage>
</organism>
<protein>
    <submittedName>
        <fullName evidence="2">N-acetyltransferase</fullName>
    </submittedName>
</protein>
<dbReference type="InterPro" id="IPR051531">
    <property type="entry name" value="N-acetyltransferase"/>
</dbReference>
<evidence type="ECO:0000259" key="1">
    <source>
        <dbReference type="PROSITE" id="PS51186"/>
    </source>
</evidence>
<keyword evidence="3" id="KW-1185">Reference proteome</keyword>
<dbReference type="OrthoDB" id="9804153at2"/>
<accession>A0A2U2BX02</accession>
<dbReference type="InterPro" id="IPR000182">
    <property type="entry name" value="GNAT_dom"/>
</dbReference>
<gene>
    <name evidence="2" type="ORF">DDZ18_02670</name>
</gene>
<comment type="caution">
    <text evidence="2">The sequence shown here is derived from an EMBL/GenBank/DDBJ whole genome shotgun (WGS) entry which is preliminary data.</text>
</comment>
<dbReference type="SUPFAM" id="SSF55729">
    <property type="entry name" value="Acyl-CoA N-acyltransferases (Nat)"/>
    <property type="match status" value="1"/>
</dbReference>